<reference evidence="2" key="1">
    <citation type="submission" date="2023-04" db="EMBL/GenBank/DDBJ databases">
        <title>Assessment of the microbiological origin of a defect in Grana Padano cheese.</title>
        <authorList>
            <person name="Zago M."/>
            <person name="Rossetti L."/>
            <person name="Bonvini B."/>
            <person name="Carminati D."/>
            <person name="Giraffa G."/>
        </authorList>
    </citation>
    <scope>NUCLEOTIDE SEQUENCE</scope>
    <source>
        <strain evidence="2">4990</strain>
    </source>
</reference>
<feature type="domain" description="Resolvase/invertase-type recombinase catalytic" evidence="1">
    <location>
        <begin position="1"/>
        <end position="126"/>
    </location>
</feature>
<dbReference type="PANTHER" id="PTHR30461:SF23">
    <property type="entry name" value="DNA RECOMBINASE-RELATED"/>
    <property type="match status" value="1"/>
</dbReference>
<name>A0AAE4JX56_CLOSG</name>
<dbReference type="PANTHER" id="PTHR30461">
    <property type="entry name" value="DNA-INVERTASE FROM LAMBDOID PROPHAGE"/>
    <property type="match status" value="1"/>
</dbReference>
<evidence type="ECO:0000259" key="1">
    <source>
        <dbReference type="PROSITE" id="PS51736"/>
    </source>
</evidence>
<organism evidence="2 3">
    <name type="scientific">Clostridium sporogenes</name>
    <dbReference type="NCBI Taxonomy" id="1509"/>
    <lineage>
        <taxon>Bacteria</taxon>
        <taxon>Bacillati</taxon>
        <taxon>Bacillota</taxon>
        <taxon>Clostridia</taxon>
        <taxon>Eubacteriales</taxon>
        <taxon>Clostridiaceae</taxon>
        <taxon>Clostridium</taxon>
    </lineage>
</organism>
<dbReference type="GO" id="GO:0000150">
    <property type="term" value="F:DNA strand exchange activity"/>
    <property type="evidence" value="ECO:0007669"/>
    <property type="project" value="InterPro"/>
</dbReference>
<comment type="caution">
    <text evidence="2">The sequence shown here is derived from an EMBL/GenBank/DDBJ whole genome shotgun (WGS) entry which is preliminary data.</text>
</comment>
<dbReference type="AlphaFoldDB" id="A0AAE4JX56"/>
<dbReference type="PROSITE" id="PS51736">
    <property type="entry name" value="RECOMBINASES_3"/>
    <property type="match status" value="1"/>
</dbReference>
<dbReference type="GO" id="GO:0003677">
    <property type="term" value="F:DNA binding"/>
    <property type="evidence" value="ECO:0007669"/>
    <property type="project" value="InterPro"/>
</dbReference>
<protein>
    <submittedName>
        <fullName evidence="2">Recombinase family protein</fullName>
    </submittedName>
</protein>
<dbReference type="Pfam" id="PF00239">
    <property type="entry name" value="Resolvase"/>
    <property type="match status" value="1"/>
</dbReference>
<dbReference type="EMBL" id="JARUIS010000027">
    <property type="protein sequence ID" value="MDS1004747.1"/>
    <property type="molecule type" value="Genomic_DNA"/>
</dbReference>
<dbReference type="InterPro" id="IPR050639">
    <property type="entry name" value="SSR_resolvase"/>
</dbReference>
<sequence length="126" mass="14246">MLYGYCRSANDNKKSIEKQIEWVKSKGVNEKDVYIDIGSGIDANRVEFNKLLENIKEGDIVFSKDINRITRSAKGLEEIIEFAKNEHIKFVLGDKIIDGINGVDKVVEGMSAILSVFAEYEQSIEE</sequence>
<evidence type="ECO:0000313" key="2">
    <source>
        <dbReference type="EMBL" id="MDS1004747.1"/>
    </source>
</evidence>
<dbReference type="Gene3D" id="3.40.50.1390">
    <property type="entry name" value="Resolvase, N-terminal catalytic domain"/>
    <property type="match status" value="1"/>
</dbReference>
<dbReference type="SMART" id="SM00857">
    <property type="entry name" value="Resolvase"/>
    <property type="match status" value="1"/>
</dbReference>
<dbReference type="InterPro" id="IPR006119">
    <property type="entry name" value="Resolv_N"/>
</dbReference>
<dbReference type="Proteomes" id="UP001182303">
    <property type="component" value="Unassembled WGS sequence"/>
</dbReference>
<dbReference type="RefSeq" id="WP_310944210.1">
    <property type="nucleotide sequence ID" value="NZ_JARUIS010000027.1"/>
</dbReference>
<evidence type="ECO:0000313" key="3">
    <source>
        <dbReference type="Proteomes" id="UP001182303"/>
    </source>
</evidence>
<accession>A0AAE4JX56</accession>
<gene>
    <name evidence="2" type="ORF">P9J83_14770</name>
</gene>
<proteinExistence type="predicted"/>
<dbReference type="SUPFAM" id="SSF53041">
    <property type="entry name" value="Resolvase-like"/>
    <property type="match status" value="1"/>
</dbReference>
<dbReference type="InterPro" id="IPR036162">
    <property type="entry name" value="Resolvase-like_N_sf"/>
</dbReference>